<comment type="caution">
    <text evidence="2">The sequence shown here is derived from an EMBL/GenBank/DDBJ whole genome shotgun (WGS) entry which is preliminary data.</text>
</comment>
<evidence type="ECO:0000313" key="3">
    <source>
        <dbReference type="Proteomes" id="UP000290218"/>
    </source>
</evidence>
<reference evidence="2 3" key="1">
    <citation type="submission" date="2019-01" db="EMBL/GenBank/DDBJ databases">
        <title>Lacunisphaera sp. strain TWA-58.</title>
        <authorList>
            <person name="Chen W.-M."/>
        </authorList>
    </citation>
    <scope>NUCLEOTIDE SEQUENCE [LARGE SCALE GENOMIC DNA]</scope>
    <source>
        <strain evidence="2 3">TWA-58</strain>
    </source>
</reference>
<dbReference type="RefSeq" id="WP_129048030.1">
    <property type="nucleotide sequence ID" value="NZ_SDHX01000001.1"/>
</dbReference>
<dbReference type="AlphaFoldDB" id="A0A4Q1CC32"/>
<protein>
    <submittedName>
        <fullName evidence="2">RNA-binding S4 domain-containing protein</fullName>
    </submittedName>
</protein>
<dbReference type="PROSITE" id="PS50889">
    <property type="entry name" value="S4"/>
    <property type="match status" value="1"/>
</dbReference>
<evidence type="ECO:0000313" key="2">
    <source>
        <dbReference type="EMBL" id="RXK56664.1"/>
    </source>
</evidence>
<dbReference type="Proteomes" id="UP000290218">
    <property type="component" value="Unassembled WGS sequence"/>
</dbReference>
<sequence>MTQAKSSAPRAVSVREIPIELCQLLKFGGVTESGGEAKQLIGAGEVLLNGVVETQKRKKLVVGDRVTARGQTLVVQLG</sequence>
<dbReference type="CDD" id="cd00165">
    <property type="entry name" value="S4"/>
    <property type="match status" value="1"/>
</dbReference>
<keyword evidence="3" id="KW-1185">Reference proteome</keyword>
<gene>
    <name evidence="2" type="ORF">ESB00_12575</name>
</gene>
<dbReference type="Pfam" id="PF13275">
    <property type="entry name" value="S4_2"/>
    <property type="match status" value="1"/>
</dbReference>
<dbReference type="EMBL" id="SDHX01000001">
    <property type="protein sequence ID" value="RXK56664.1"/>
    <property type="molecule type" value="Genomic_DNA"/>
</dbReference>
<accession>A0A4Q1CC32</accession>
<evidence type="ECO:0000256" key="1">
    <source>
        <dbReference type="PROSITE-ProRule" id="PRU00182"/>
    </source>
</evidence>
<dbReference type="Gene3D" id="3.10.290.10">
    <property type="entry name" value="RNA-binding S4 domain"/>
    <property type="match status" value="1"/>
</dbReference>
<dbReference type="SUPFAM" id="SSF55174">
    <property type="entry name" value="Alpha-L RNA-binding motif"/>
    <property type="match status" value="1"/>
</dbReference>
<dbReference type="InterPro" id="IPR036986">
    <property type="entry name" value="S4_RNA-bd_sf"/>
</dbReference>
<dbReference type="GO" id="GO:0003723">
    <property type="term" value="F:RNA binding"/>
    <property type="evidence" value="ECO:0007669"/>
    <property type="project" value="UniProtKB-KW"/>
</dbReference>
<dbReference type="OrthoDB" id="9811532at2"/>
<organism evidence="2 3">
    <name type="scientific">Oleiharenicola lentus</name>
    <dbReference type="NCBI Taxonomy" id="2508720"/>
    <lineage>
        <taxon>Bacteria</taxon>
        <taxon>Pseudomonadati</taxon>
        <taxon>Verrucomicrobiota</taxon>
        <taxon>Opitutia</taxon>
        <taxon>Opitutales</taxon>
        <taxon>Opitutaceae</taxon>
        <taxon>Oleiharenicola</taxon>
    </lineage>
</organism>
<keyword evidence="1" id="KW-0694">RNA-binding</keyword>
<proteinExistence type="predicted"/>
<name>A0A4Q1CC32_9BACT</name>